<comment type="caution">
    <text evidence="2">The sequence shown here is derived from an EMBL/GenBank/DDBJ whole genome shotgun (WGS) entry which is preliminary data.</text>
</comment>
<gene>
    <name evidence="2" type="ORF">KHLLAP_LOCUS4698</name>
</gene>
<keyword evidence="3" id="KW-1185">Reference proteome</keyword>
<evidence type="ECO:0000256" key="1">
    <source>
        <dbReference type="SAM" id="MobiDB-lite"/>
    </source>
</evidence>
<feature type="region of interest" description="Disordered" evidence="1">
    <location>
        <begin position="1"/>
        <end position="40"/>
    </location>
</feature>
<name>A0AAI8YGQ6_9PEZI</name>
<feature type="compositionally biased region" description="Basic residues" evidence="1">
    <location>
        <begin position="23"/>
        <end position="40"/>
    </location>
</feature>
<proteinExistence type="predicted"/>
<dbReference type="AlphaFoldDB" id="A0AAI8YGQ6"/>
<dbReference type="Proteomes" id="UP001295740">
    <property type="component" value="Unassembled WGS sequence"/>
</dbReference>
<reference evidence="2" key="1">
    <citation type="submission" date="2023-10" db="EMBL/GenBank/DDBJ databases">
        <authorList>
            <person name="Hackl T."/>
        </authorList>
    </citation>
    <scope>NUCLEOTIDE SEQUENCE</scope>
</reference>
<accession>A0AAI8YGQ6</accession>
<organism evidence="2 3">
    <name type="scientific">Anthostomella pinea</name>
    <dbReference type="NCBI Taxonomy" id="933095"/>
    <lineage>
        <taxon>Eukaryota</taxon>
        <taxon>Fungi</taxon>
        <taxon>Dikarya</taxon>
        <taxon>Ascomycota</taxon>
        <taxon>Pezizomycotina</taxon>
        <taxon>Sordariomycetes</taxon>
        <taxon>Xylariomycetidae</taxon>
        <taxon>Xylariales</taxon>
        <taxon>Xylariaceae</taxon>
        <taxon>Anthostomella</taxon>
    </lineage>
</organism>
<evidence type="ECO:0000313" key="2">
    <source>
        <dbReference type="EMBL" id="CAJ2504230.1"/>
    </source>
</evidence>
<sequence length="352" mass="40917">MYLTPIRVRGKRRRPGEPSAIHLPKRPKTKTQKKHRKPRAMRASYFEREVPLEVLERIFWFSENVNLPRCSPRFGRLLSGPSTLRETFIAAFGPTWDVWYGCVQDTKRNARTVHSYTGWDHDSDRFGGNPVFQSALLEYPWANISFILDCFDLWVRRHARDRPFEHIKIWGNSESADDGATAESSDGTSKVREAKYYFLHDYHAFRQVEEHETSATAAAYLQELAPASWIEVHRDTRIPDDLLTGPWNDEALQKLFWLVRAGARLSPEQTWEITQEGFQNAVSDTKPPTGNLNLTVIRLLDILGAFKTWPIHIGVEEYEKLARIHSSRASRSSWGFYYKYAYIMARLHDFVV</sequence>
<dbReference type="EMBL" id="CAUWAG010000006">
    <property type="protein sequence ID" value="CAJ2504230.1"/>
    <property type="molecule type" value="Genomic_DNA"/>
</dbReference>
<protein>
    <submittedName>
        <fullName evidence="2">Uu.00g116240.m01.CDS01</fullName>
    </submittedName>
</protein>
<evidence type="ECO:0000313" key="3">
    <source>
        <dbReference type="Proteomes" id="UP001295740"/>
    </source>
</evidence>